<dbReference type="PROSITE" id="PS50011">
    <property type="entry name" value="PROTEIN_KINASE_DOM"/>
    <property type="match status" value="1"/>
</dbReference>
<dbReference type="GO" id="GO:0005524">
    <property type="term" value="F:ATP binding"/>
    <property type="evidence" value="ECO:0007669"/>
    <property type="project" value="InterPro"/>
</dbReference>
<dbReference type="Gene3D" id="3.30.200.20">
    <property type="entry name" value="Phosphorylase Kinase, domain 1"/>
    <property type="match status" value="1"/>
</dbReference>
<dbReference type="InterPro" id="IPR011009">
    <property type="entry name" value="Kinase-like_dom_sf"/>
</dbReference>
<dbReference type="PANTHER" id="PTHR24359">
    <property type="entry name" value="SERINE/THREONINE-PROTEIN KINASE SBK1"/>
    <property type="match status" value="1"/>
</dbReference>
<feature type="domain" description="Protein kinase" evidence="2">
    <location>
        <begin position="261"/>
        <end position="569"/>
    </location>
</feature>
<dbReference type="Gene3D" id="1.10.510.10">
    <property type="entry name" value="Transferase(Phosphotransferase) domain 1"/>
    <property type="match status" value="1"/>
</dbReference>
<dbReference type="Proteomes" id="UP000696280">
    <property type="component" value="Unassembled WGS sequence"/>
</dbReference>
<dbReference type="EMBL" id="CAJVRL010000060">
    <property type="protein sequence ID" value="CAG8955109.1"/>
    <property type="molecule type" value="Genomic_DNA"/>
</dbReference>
<dbReference type="AlphaFoldDB" id="A0A9N9KWE5"/>
<dbReference type="GO" id="GO:0004674">
    <property type="term" value="F:protein serine/threonine kinase activity"/>
    <property type="evidence" value="ECO:0007669"/>
    <property type="project" value="TreeGrafter"/>
</dbReference>
<dbReference type="SMART" id="SM00220">
    <property type="entry name" value="S_TKc"/>
    <property type="match status" value="1"/>
</dbReference>
<sequence>MSLSRELQTRVGRMGGLGDSRSFEQTSSMFPASYTVSWALLQSIGGNFQHLQDNNMCFSPKRIGSNSTQGSNETTFSLGKALANNPQYYPEKSSSTSATYLRDQLRGSRIEWPKGKDRFFVPHDALERLITKPKIQVELDHHRNVNPLERKLLRDEILTKARRLFAILVLLDKGHLIGEFLRENIADADLPFHRSDTANSSGTYKLCRKNESNPIHCMLDWDTTSIIEFSREQRCVQAPTFEIGQRYEFDDNCVLPFTLDEMDTGKAKEGGFGTVWKVDIHPAHHKFEMDKKSKGFTNSFALKKLHSRSKEEFEVEVAAHKAFSLQPHPNLIRLLCTFRYKQEYYLLFPYAKSNLRQFWQQNPRPDFSKSSVLWMLEQCKAIASALHKIHEYRNTQEPLPHFEEYERVYGRHGDIKPENILLIPEVDKKPEHNADPGALLIADFGLTDLHRRLTRSFIVSDKVNGSPSYEPPERALCKVITRKYDIWSLGCLFLEFLIWRLRGWQKLTYFNRVRNLASREGRGDQRYYDIVKMKNSGSEPKAIVRRSVQQWIEDLREDPNCSELVKDFLDLISKGMLVVAVSERMSCVEVNDRLRKMMRKAEADPEYLTRGSHCSVVS</sequence>
<evidence type="ECO:0000256" key="1">
    <source>
        <dbReference type="SAM" id="MobiDB-lite"/>
    </source>
</evidence>
<reference evidence="3" key="1">
    <citation type="submission" date="2021-07" db="EMBL/GenBank/DDBJ databases">
        <authorList>
            <person name="Durling M."/>
        </authorList>
    </citation>
    <scope>NUCLEOTIDE SEQUENCE</scope>
</reference>
<dbReference type="PANTHER" id="PTHR24359:SF1">
    <property type="entry name" value="INHIBITOR OF NUCLEAR FACTOR KAPPA-B KINASE EPSILON SUBUNIT HOMOLOG 1-RELATED"/>
    <property type="match status" value="1"/>
</dbReference>
<proteinExistence type="predicted"/>
<dbReference type="OrthoDB" id="1046782at2759"/>
<evidence type="ECO:0000313" key="4">
    <source>
        <dbReference type="Proteomes" id="UP000696280"/>
    </source>
</evidence>
<dbReference type="InterPro" id="IPR000719">
    <property type="entry name" value="Prot_kinase_dom"/>
</dbReference>
<organism evidence="3 4">
    <name type="scientific">Hymenoscyphus fraxineus</name>
    <dbReference type="NCBI Taxonomy" id="746836"/>
    <lineage>
        <taxon>Eukaryota</taxon>
        <taxon>Fungi</taxon>
        <taxon>Dikarya</taxon>
        <taxon>Ascomycota</taxon>
        <taxon>Pezizomycotina</taxon>
        <taxon>Leotiomycetes</taxon>
        <taxon>Helotiales</taxon>
        <taxon>Helotiaceae</taxon>
        <taxon>Hymenoscyphus</taxon>
    </lineage>
</organism>
<feature type="region of interest" description="Disordered" evidence="1">
    <location>
        <begin position="1"/>
        <end position="22"/>
    </location>
</feature>
<dbReference type="SUPFAM" id="SSF56112">
    <property type="entry name" value="Protein kinase-like (PK-like)"/>
    <property type="match status" value="1"/>
</dbReference>
<accession>A0A9N9KWE5</accession>
<dbReference type="CDD" id="cd00180">
    <property type="entry name" value="PKc"/>
    <property type="match status" value="1"/>
</dbReference>
<gene>
    <name evidence="3" type="ORF">HYFRA_00007124</name>
</gene>
<comment type="caution">
    <text evidence="3">The sequence shown here is derived from an EMBL/GenBank/DDBJ whole genome shotgun (WGS) entry which is preliminary data.</text>
</comment>
<evidence type="ECO:0000259" key="2">
    <source>
        <dbReference type="PROSITE" id="PS50011"/>
    </source>
</evidence>
<protein>
    <recommendedName>
        <fullName evidence="2">Protein kinase domain-containing protein</fullName>
    </recommendedName>
</protein>
<name>A0A9N9KWE5_9HELO</name>
<evidence type="ECO:0000313" key="3">
    <source>
        <dbReference type="EMBL" id="CAG8955109.1"/>
    </source>
</evidence>
<keyword evidence="4" id="KW-1185">Reference proteome</keyword>
<dbReference type="Pfam" id="PF00069">
    <property type="entry name" value="Pkinase"/>
    <property type="match status" value="1"/>
</dbReference>